<evidence type="ECO:0000256" key="1">
    <source>
        <dbReference type="SAM" id="Coils"/>
    </source>
</evidence>
<feature type="coiled-coil region" evidence="1">
    <location>
        <begin position="189"/>
        <end position="216"/>
    </location>
</feature>
<dbReference type="Proteomes" id="UP000309488">
    <property type="component" value="Unassembled WGS sequence"/>
</dbReference>
<comment type="caution">
    <text evidence="2">The sequence shown here is derived from an EMBL/GenBank/DDBJ whole genome shotgun (WGS) entry which is preliminary data.</text>
</comment>
<evidence type="ECO:0000313" key="3">
    <source>
        <dbReference type="Proteomes" id="UP000309488"/>
    </source>
</evidence>
<keyword evidence="3" id="KW-1185">Reference proteome</keyword>
<name>A0A4U1CGW8_9SPHI</name>
<dbReference type="EMBL" id="SWBR01000004">
    <property type="protein sequence ID" value="TKC06535.1"/>
    <property type="molecule type" value="Genomic_DNA"/>
</dbReference>
<dbReference type="RefSeq" id="WP_136842599.1">
    <property type="nucleotide sequence ID" value="NZ_SWBR01000004.1"/>
</dbReference>
<reference evidence="2 3" key="1">
    <citation type="submission" date="2019-04" db="EMBL/GenBank/DDBJ databases">
        <title>Pedobacter sp. RP-3-22 sp. nov., isolated from Arctic soil.</title>
        <authorList>
            <person name="Dahal R.H."/>
            <person name="Kim D.-U."/>
        </authorList>
    </citation>
    <scope>NUCLEOTIDE SEQUENCE [LARGE SCALE GENOMIC DNA]</scope>
    <source>
        <strain evidence="2 3">RP-3-22</strain>
    </source>
</reference>
<proteinExistence type="predicted"/>
<organism evidence="2 3">
    <name type="scientific">Pedobacter polaris</name>
    <dbReference type="NCBI Taxonomy" id="2571273"/>
    <lineage>
        <taxon>Bacteria</taxon>
        <taxon>Pseudomonadati</taxon>
        <taxon>Bacteroidota</taxon>
        <taxon>Sphingobacteriia</taxon>
        <taxon>Sphingobacteriales</taxon>
        <taxon>Sphingobacteriaceae</taxon>
        <taxon>Pedobacter</taxon>
    </lineage>
</organism>
<evidence type="ECO:0008006" key="4">
    <source>
        <dbReference type="Google" id="ProtNLM"/>
    </source>
</evidence>
<protein>
    <recommendedName>
        <fullName evidence="4">NERD domain-containing protein</fullName>
    </recommendedName>
</protein>
<evidence type="ECO:0000313" key="2">
    <source>
        <dbReference type="EMBL" id="TKC06535.1"/>
    </source>
</evidence>
<gene>
    <name evidence="2" type="ORF">FA048_15090</name>
</gene>
<dbReference type="OrthoDB" id="7060647at2"/>
<keyword evidence="1" id="KW-0175">Coiled coil</keyword>
<sequence>MGNDESIKNVDLQNDLSNVWPKKIEEHWITLENEIPKFNTFQLLANITHYNHLHKVDDYTDIREDRMLVIPEIVSLFALRSNFVRDRQLDEKDYLQALRNIQDAATGYLMLTRVIQLHENNKTSQTTLTKITNKLMEDEMLVRNPGHPEHHKLFVGKLYSSLSDDLKKHFGFDIQDSLILRDKIVQLVNERYIKKVEVAKLQKETLRDEIVKFRNTKQRNAESTLLNDQILYFSSLKSKQLNKALDYHLLNKITYQLEDIHVFSPEELADYCNLTIEVTSSFLEQFSVTFPTEGISQIVAPDSILRRRPILQNEDKFMVASLSLLGWCVEPTFENYINSMPKLAAKYKDKKHDFLLDEGMSMFSGLLASAIIHPKNLYYTTENGDVCETDGLITYDRTLFIIEAKGHRLSQKAKNGNYERTEKHLKQLIRDSTEQGIRTKKFIETSSIATFRTSNGEITTIDSNDYDEYIIVSLTLEPIGHLTPLVKVGNDLGYFEKDVFPWIISIYDLIVIRDFISHPILLLHYLKRRKSFLLHESIHIYEETDMLAYFLSNGLYFDNTISKMEKVGSNWLSFENNTDIFNDYYMYTFGKSSKLRTKPKFYLPDEFMDLIMAIDCSKIQHKNIMLLEALSISPSASRTLMDYIRKVREQYYKDGQIHDCSILTNDGKLGITYMAGPDRGELDMSIYTYCRYKYDNMKPNTWIGFGDVSPSVTGYNIMCAIIIKDELPKPY</sequence>
<accession>A0A4U1CGW8</accession>
<dbReference type="AlphaFoldDB" id="A0A4U1CGW8"/>